<dbReference type="InterPro" id="IPR001173">
    <property type="entry name" value="Glyco_trans_2-like"/>
</dbReference>
<sequence length="358" mass="42176">MGKNKKKSKAKFITNMPNVSICTPTFNRRPFFKGLIKCIQAQDYPHDKIEWIIIDDGSDKIEDIFQDEKTKSMLTQIKVRYFYVKEKMDLGKKRNMMHEKCCFKHDEDIVVYMDDDDYYPPERVSHSVKKLTQDKNVLCGGSSELFLWFNVLNKMYKFGPYGPNHATAGTFAFKRKLLKDTCYEDDAVLAEEKHFLKNYTVPFVQFDPFKTILVVSHEQNTFDKKKLLNAQNKFVKESSIEVKQFIQDKELKLFYESEINELLKDYAPGDVKNKPKVLKEISRREEERKEQTKVMQSQQDNKPSGIYVSDNSDPNNVKHKELNMRECKEYMTAKTNECIMLKRELNRLKAENDALKPK</sequence>
<name>A0A6C0L1B9_9ZZZZ</name>
<evidence type="ECO:0000256" key="1">
    <source>
        <dbReference type="SAM" id="MobiDB-lite"/>
    </source>
</evidence>
<evidence type="ECO:0000259" key="2">
    <source>
        <dbReference type="Pfam" id="PF00535"/>
    </source>
</evidence>
<dbReference type="Pfam" id="PF00535">
    <property type="entry name" value="Glycos_transf_2"/>
    <property type="match status" value="1"/>
</dbReference>
<dbReference type="PANTHER" id="PTHR22916">
    <property type="entry name" value="GLYCOSYLTRANSFERASE"/>
    <property type="match status" value="1"/>
</dbReference>
<reference evidence="3" key="1">
    <citation type="journal article" date="2020" name="Nature">
        <title>Giant virus diversity and host interactions through global metagenomics.</title>
        <authorList>
            <person name="Schulz F."/>
            <person name="Roux S."/>
            <person name="Paez-Espino D."/>
            <person name="Jungbluth S."/>
            <person name="Walsh D.A."/>
            <person name="Denef V.J."/>
            <person name="McMahon K.D."/>
            <person name="Konstantinidis K.T."/>
            <person name="Eloe-Fadrosh E.A."/>
            <person name="Kyrpides N.C."/>
            <person name="Woyke T."/>
        </authorList>
    </citation>
    <scope>NUCLEOTIDE SEQUENCE</scope>
    <source>
        <strain evidence="3">GVMAG-S-ERX555907-102</strain>
    </source>
</reference>
<proteinExistence type="predicted"/>
<feature type="region of interest" description="Disordered" evidence="1">
    <location>
        <begin position="284"/>
        <end position="318"/>
    </location>
</feature>
<dbReference type="EMBL" id="MN741006">
    <property type="protein sequence ID" value="QHU22348.1"/>
    <property type="molecule type" value="Genomic_DNA"/>
</dbReference>
<dbReference type="CDD" id="cd00761">
    <property type="entry name" value="Glyco_tranf_GTA_type"/>
    <property type="match status" value="1"/>
</dbReference>
<dbReference type="Gene3D" id="3.90.550.10">
    <property type="entry name" value="Spore Coat Polysaccharide Biosynthesis Protein SpsA, Chain A"/>
    <property type="match status" value="1"/>
</dbReference>
<dbReference type="GO" id="GO:0016758">
    <property type="term" value="F:hexosyltransferase activity"/>
    <property type="evidence" value="ECO:0007669"/>
    <property type="project" value="UniProtKB-ARBA"/>
</dbReference>
<feature type="domain" description="Glycosyltransferase 2-like" evidence="2">
    <location>
        <begin position="20"/>
        <end position="141"/>
    </location>
</feature>
<accession>A0A6C0L1B9</accession>
<dbReference type="PANTHER" id="PTHR22916:SF3">
    <property type="entry name" value="UDP-GLCNAC:BETAGAL BETA-1,3-N-ACETYLGLUCOSAMINYLTRANSFERASE-LIKE PROTEIN 1"/>
    <property type="match status" value="1"/>
</dbReference>
<dbReference type="AlphaFoldDB" id="A0A6C0L1B9"/>
<feature type="compositionally biased region" description="Polar residues" evidence="1">
    <location>
        <begin position="293"/>
        <end position="302"/>
    </location>
</feature>
<dbReference type="SUPFAM" id="SSF53448">
    <property type="entry name" value="Nucleotide-diphospho-sugar transferases"/>
    <property type="match status" value="1"/>
</dbReference>
<protein>
    <recommendedName>
        <fullName evidence="2">Glycosyltransferase 2-like domain-containing protein</fullName>
    </recommendedName>
</protein>
<dbReference type="InterPro" id="IPR029044">
    <property type="entry name" value="Nucleotide-diphossugar_trans"/>
</dbReference>
<evidence type="ECO:0000313" key="3">
    <source>
        <dbReference type="EMBL" id="QHU22348.1"/>
    </source>
</evidence>
<organism evidence="3">
    <name type="scientific">viral metagenome</name>
    <dbReference type="NCBI Taxonomy" id="1070528"/>
    <lineage>
        <taxon>unclassified sequences</taxon>
        <taxon>metagenomes</taxon>
        <taxon>organismal metagenomes</taxon>
    </lineage>
</organism>